<feature type="transmembrane region" description="Helical" evidence="1">
    <location>
        <begin position="21"/>
        <end position="39"/>
    </location>
</feature>
<proteinExistence type="predicted"/>
<organism evidence="2 3">
    <name type="scientific">Vibrio ishigakensis</name>
    <dbReference type="NCBI Taxonomy" id="1481914"/>
    <lineage>
        <taxon>Bacteria</taxon>
        <taxon>Pseudomonadati</taxon>
        <taxon>Pseudomonadota</taxon>
        <taxon>Gammaproteobacteria</taxon>
        <taxon>Vibrionales</taxon>
        <taxon>Vibrionaceae</taxon>
        <taxon>Vibrio</taxon>
    </lineage>
</organism>
<keyword evidence="1" id="KW-1133">Transmembrane helix</keyword>
<feature type="transmembrane region" description="Helical" evidence="1">
    <location>
        <begin position="51"/>
        <end position="73"/>
    </location>
</feature>
<keyword evidence="1" id="KW-0472">Membrane</keyword>
<dbReference type="EMBL" id="BBSC01000005">
    <property type="protein sequence ID" value="GAM76272.1"/>
    <property type="molecule type" value="Genomic_DNA"/>
</dbReference>
<accession>A0A0B8QGR6</accession>
<name>A0A0B8QGR6_9VIBR</name>
<reference evidence="2 3" key="2">
    <citation type="submission" date="2015-01" db="EMBL/GenBank/DDBJ databases">
        <authorList>
            <consortium name="NBRP consortium"/>
            <person name="Sawabe T."/>
            <person name="Meirelles P."/>
            <person name="Feng G."/>
            <person name="Sayaka M."/>
            <person name="Hattori M."/>
            <person name="Ohkuma M."/>
        </authorList>
    </citation>
    <scope>NUCLEOTIDE SEQUENCE [LARGE SCALE GENOMIC DNA]</scope>
    <source>
        <strain evidence="3">JCM 19241</strain>
    </source>
</reference>
<evidence type="ECO:0000313" key="3">
    <source>
        <dbReference type="Proteomes" id="UP000031666"/>
    </source>
</evidence>
<dbReference type="Proteomes" id="UP000031666">
    <property type="component" value="Unassembled WGS sequence"/>
</dbReference>
<protein>
    <submittedName>
        <fullName evidence="2">Uncharacterized protein</fullName>
    </submittedName>
</protein>
<dbReference type="AlphaFoldDB" id="A0A0B8QGR6"/>
<gene>
    <name evidence="2" type="ORF">JCM19241_570</name>
</gene>
<sequence length="82" mass="9091">MTQVIYPSNQFDFAKVTRVGAMTMIGSALMMCISILISFPLAENFTIIQQAVAHIGTIVFAGLFKVGYVTYIVGRKERDLEI</sequence>
<comment type="caution">
    <text evidence="2">The sequence shown here is derived from an EMBL/GenBank/DDBJ whole genome shotgun (WGS) entry which is preliminary data.</text>
</comment>
<keyword evidence="1" id="KW-0812">Transmembrane</keyword>
<evidence type="ECO:0000256" key="1">
    <source>
        <dbReference type="SAM" id="Phobius"/>
    </source>
</evidence>
<reference evidence="2 3" key="1">
    <citation type="submission" date="2015-01" db="EMBL/GenBank/DDBJ databases">
        <title>Vibrio sp. C94 JCM 19241 whole genome shotgun sequence.</title>
        <authorList>
            <person name="Sawabe T."/>
            <person name="Meirelles P."/>
            <person name="Feng G."/>
            <person name="Sayaka M."/>
            <person name="Hattori M."/>
            <person name="Ohkuma M."/>
        </authorList>
    </citation>
    <scope>NUCLEOTIDE SEQUENCE [LARGE SCALE GENOMIC DNA]</scope>
    <source>
        <strain evidence="3">JCM 19241</strain>
    </source>
</reference>
<evidence type="ECO:0000313" key="2">
    <source>
        <dbReference type="EMBL" id="GAM76272.1"/>
    </source>
</evidence>